<keyword evidence="1" id="KW-0472">Membrane</keyword>
<evidence type="ECO:0000313" key="4">
    <source>
        <dbReference type="Proteomes" id="UP000184278"/>
    </source>
</evidence>
<keyword evidence="1" id="KW-0812">Transmembrane</keyword>
<name>A0A1M5ZUW0_BUTFI</name>
<dbReference type="GeneID" id="89510912"/>
<keyword evidence="4" id="KW-1185">Reference proteome</keyword>
<evidence type="ECO:0000259" key="2">
    <source>
        <dbReference type="Pfam" id="PF13240"/>
    </source>
</evidence>
<dbReference type="OrthoDB" id="192868at2"/>
<proteinExistence type="predicted"/>
<accession>A0A1M5ZUW0</accession>
<feature type="transmembrane region" description="Helical" evidence="1">
    <location>
        <begin position="125"/>
        <end position="143"/>
    </location>
</feature>
<dbReference type="Proteomes" id="UP000184278">
    <property type="component" value="Unassembled WGS sequence"/>
</dbReference>
<dbReference type="Pfam" id="PF13240">
    <property type="entry name" value="Zn_Ribbon_1"/>
    <property type="match status" value="1"/>
</dbReference>
<sequence>MFCPKCGSNLPEDSAFCPKCGYKLPVDNTTQQQVHYGNVTQTQQPAYSQSQFTDSNSYSTQAPMYSQYGQNNQNTKPKVNDKDFNKIIWRLVGGIVLLIYGLVTLSRYMKYYEWFGSYWSDEDYFYYMILPFAAIIISIWAIVSSITKYHKINH</sequence>
<feature type="transmembrane region" description="Helical" evidence="1">
    <location>
        <begin position="87"/>
        <end position="105"/>
    </location>
</feature>
<keyword evidence="1" id="KW-1133">Transmembrane helix</keyword>
<organism evidence="3 4">
    <name type="scientific">Butyrivibrio fibrisolvens DSM 3071</name>
    <dbReference type="NCBI Taxonomy" id="1121131"/>
    <lineage>
        <taxon>Bacteria</taxon>
        <taxon>Bacillati</taxon>
        <taxon>Bacillota</taxon>
        <taxon>Clostridia</taxon>
        <taxon>Lachnospirales</taxon>
        <taxon>Lachnospiraceae</taxon>
        <taxon>Butyrivibrio</taxon>
    </lineage>
</organism>
<reference evidence="4" key="1">
    <citation type="submission" date="2016-11" db="EMBL/GenBank/DDBJ databases">
        <authorList>
            <person name="Varghese N."/>
            <person name="Submissions S."/>
        </authorList>
    </citation>
    <scope>NUCLEOTIDE SEQUENCE [LARGE SCALE GENOMIC DNA]</scope>
    <source>
        <strain evidence="4">DSM 3071</strain>
    </source>
</reference>
<dbReference type="STRING" id="1121131.SAMN02745229_02689"/>
<feature type="domain" description="Zinc-ribbon" evidence="2">
    <location>
        <begin position="2"/>
        <end position="24"/>
    </location>
</feature>
<evidence type="ECO:0000313" key="3">
    <source>
        <dbReference type="EMBL" id="SHI27829.1"/>
    </source>
</evidence>
<protein>
    <submittedName>
        <fullName evidence="3">Zinc-ribbon domain-containing protein</fullName>
    </submittedName>
</protein>
<dbReference type="AlphaFoldDB" id="A0A1M5ZUW0"/>
<gene>
    <name evidence="3" type="ORF">SAMN02745229_02689</name>
</gene>
<dbReference type="InterPro" id="IPR026870">
    <property type="entry name" value="Zinc_ribbon_dom"/>
</dbReference>
<dbReference type="EMBL" id="FQXK01000023">
    <property type="protein sequence ID" value="SHI27829.1"/>
    <property type="molecule type" value="Genomic_DNA"/>
</dbReference>
<evidence type="ECO:0000256" key="1">
    <source>
        <dbReference type="SAM" id="Phobius"/>
    </source>
</evidence>
<dbReference type="RefSeq" id="WP_073388523.1">
    <property type="nucleotide sequence ID" value="NZ_FQXK01000023.1"/>
</dbReference>